<dbReference type="InterPro" id="IPR056747">
    <property type="entry name" value="VPS13-like_M"/>
</dbReference>
<dbReference type="VEuPathDB" id="FungiDB:CH63R_12311"/>
<accession>H1W4Z7</accession>
<sequence>MELLLAPEEKPVGKLENASLSRFSLDGTKLKTRMLNDGSLEGEFLIHSFTIYDSRSRDANKFRRIMTSSNKEVQQLMASITMSGGQERSLIAIVTVDSPRIIFALDYLFAIQNFVMVGLQPQDPSPGDEESLLETPEESDVDADSMQVTWSNKAKSQKSSITKETEGQQGDTDDKPQSTMSISYRVNIVDAQVILIANPLSTSSEAIVLGTKQVLLSQQHALTFQ</sequence>
<protein>
    <recommendedName>
        <fullName evidence="2">VPS13-like middle region domain-containing protein</fullName>
    </recommendedName>
</protein>
<feature type="compositionally biased region" description="Polar residues" evidence="1">
    <location>
        <begin position="146"/>
        <end position="160"/>
    </location>
</feature>
<dbReference type="eggNOG" id="KOG1809">
    <property type="taxonomic scope" value="Eukaryota"/>
</dbReference>
<feature type="domain" description="VPS13-like middle region" evidence="2">
    <location>
        <begin position="19"/>
        <end position="218"/>
    </location>
</feature>
<dbReference type="AlphaFoldDB" id="H1W4Z7"/>
<organism evidence="3 4">
    <name type="scientific">Colletotrichum higginsianum (strain IMI 349063)</name>
    <name type="common">Crucifer anthracnose fungus</name>
    <dbReference type="NCBI Taxonomy" id="759273"/>
    <lineage>
        <taxon>Eukaryota</taxon>
        <taxon>Fungi</taxon>
        <taxon>Dikarya</taxon>
        <taxon>Ascomycota</taxon>
        <taxon>Pezizomycotina</taxon>
        <taxon>Sordariomycetes</taxon>
        <taxon>Hypocreomycetidae</taxon>
        <taxon>Glomerellales</taxon>
        <taxon>Glomerellaceae</taxon>
        <taxon>Colletotrichum</taxon>
        <taxon>Colletotrichum destructivum species complex</taxon>
    </lineage>
</organism>
<dbReference type="Proteomes" id="UP000007174">
    <property type="component" value="Unassembled WGS sequence"/>
</dbReference>
<feature type="non-terminal residue" evidence="3">
    <location>
        <position position="225"/>
    </location>
</feature>
<dbReference type="Pfam" id="PF25033">
    <property type="entry name" value="VPS13_M"/>
    <property type="match status" value="1"/>
</dbReference>
<reference evidence="4" key="1">
    <citation type="journal article" date="2012" name="Nat. Genet.">
        <title>Lifestyle transitions in plant pathogenic Colletotrichum fungi deciphered by genome and transcriptome analyses.</title>
        <authorList>
            <person name="O'Connell R.J."/>
            <person name="Thon M.R."/>
            <person name="Hacquard S."/>
            <person name="Amyotte S.G."/>
            <person name="Kleemann J."/>
            <person name="Torres M.F."/>
            <person name="Damm U."/>
            <person name="Buiate E.A."/>
            <person name="Epstein L."/>
            <person name="Alkan N."/>
            <person name="Altmueller J."/>
            <person name="Alvarado-Balderrama L."/>
            <person name="Bauser C.A."/>
            <person name="Becker C."/>
            <person name="Birren B.W."/>
            <person name="Chen Z."/>
            <person name="Choi J."/>
            <person name="Crouch J.A."/>
            <person name="Duvick J.P."/>
            <person name="Farman M.A."/>
            <person name="Gan P."/>
            <person name="Heiman D."/>
            <person name="Henrissat B."/>
            <person name="Howard R.J."/>
            <person name="Kabbage M."/>
            <person name="Koch C."/>
            <person name="Kracher B."/>
            <person name="Kubo Y."/>
            <person name="Law A.D."/>
            <person name="Lebrun M.-H."/>
            <person name="Lee Y.-H."/>
            <person name="Miyara I."/>
            <person name="Moore N."/>
            <person name="Neumann U."/>
            <person name="Nordstroem K."/>
            <person name="Panaccione D.G."/>
            <person name="Panstruga R."/>
            <person name="Place M."/>
            <person name="Proctor R.H."/>
            <person name="Prusky D."/>
            <person name="Rech G."/>
            <person name="Reinhardt R."/>
            <person name="Rollins J.A."/>
            <person name="Rounsley S."/>
            <person name="Schardl C.L."/>
            <person name="Schwartz D.C."/>
            <person name="Shenoy N."/>
            <person name="Shirasu K."/>
            <person name="Sikhakolli U.R."/>
            <person name="Stueber K."/>
            <person name="Sukno S.A."/>
            <person name="Sweigard J.A."/>
            <person name="Takano Y."/>
            <person name="Takahara H."/>
            <person name="Trail F."/>
            <person name="van der Does H.C."/>
            <person name="Voll L.M."/>
            <person name="Will I."/>
            <person name="Young S."/>
            <person name="Zeng Q."/>
            <person name="Zhang J."/>
            <person name="Zhou S."/>
            <person name="Dickman M.B."/>
            <person name="Schulze-Lefert P."/>
            <person name="Ver Loren van Themaat E."/>
            <person name="Ma L.-J."/>
            <person name="Vaillancourt L.J."/>
        </authorList>
    </citation>
    <scope>NUCLEOTIDE SEQUENCE [LARGE SCALE GENOMIC DNA]</scope>
    <source>
        <strain evidence="4">IMI 349063</strain>
    </source>
</reference>
<evidence type="ECO:0000313" key="3">
    <source>
        <dbReference type="EMBL" id="CCF47561.1"/>
    </source>
</evidence>
<dbReference type="STRING" id="759273.H1W4Z7"/>
<evidence type="ECO:0000313" key="4">
    <source>
        <dbReference type="Proteomes" id="UP000007174"/>
    </source>
</evidence>
<evidence type="ECO:0000259" key="2">
    <source>
        <dbReference type="Pfam" id="PF25033"/>
    </source>
</evidence>
<gene>
    <name evidence="3" type="ORF">CH063_15906</name>
</gene>
<feature type="compositionally biased region" description="Basic and acidic residues" evidence="1">
    <location>
        <begin position="161"/>
        <end position="176"/>
    </location>
</feature>
<proteinExistence type="predicted"/>
<feature type="compositionally biased region" description="Acidic residues" evidence="1">
    <location>
        <begin position="126"/>
        <end position="143"/>
    </location>
</feature>
<feature type="region of interest" description="Disordered" evidence="1">
    <location>
        <begin position="121"/>
        <end position="178"/>
    </location>
</feature>
<evidence type="ECO:0000256" key="1">
    <source>
        <dbReference type="SAM" id="MobiDB-lite"/>
    </source>
</evidence>
<dbReference type="EMBL" id="CACQ02009871">
    <property type="protein sequence ID" value="CCF47561.1"/>
    <property type="molecule type" value="Genomic_DNA"/>
</dbReference>
<name>H1W4Z7_COLHI</name>
<dbReference type="HOGENOM" id="CLU_1232434_0_0_1"/>